<sequence length="91" mass="10253">MKNISGVTDILRAEPFFDSVASVWKENKVDKEDCPSWHIYTYKEDTDGVMGIDTAITPIVLSKLNRGGVECLARMIKSTFLLRMNGEQNGR</sequence>
<proteinExistence type="predicted"/>
<organism evidence="1">
    <name type="scientific">marine sediment metagenome</name>
    <dbReference type="NCBI Taxonomy" id="412755"/>
    <lineage>
        <taxon>unclassified sequences</taxon>
        <taxon>metagenomes</taxon>
        <taxon>ecological metagenomes</taxon>
    </lineage>
</organism>
<dbReference type="EMBL" id="LAZR01000262">
    <property type="protein sequence ID" value="KKN78454.1"/>
    <property type="molecule type" value="Genomic_DNA"/>
</dbReference>
<evidence type="ECO:0000313" key="1">
    <source>
        <dbReference type="EMBL" id="KKN78454.1"/>
    </source>
</evidence>
<name>A0A0F9TGS1_9ZZZZ</name>
<reference evidence="1" key="1">
    <citation type="journal article" date="2015" name="Nature">
        <title>Complex archaea that bridge the gap between prokaryotes and eukaryotes.</title>
        <authorList>
            <person name="Spang A."/>
            <person name="Saw J.H."/>
            <person name="Jorgensen S.L."/>
            <person name="Zaremba-Niedzwiedzka K."/>
            <person name="Martijn J."/>
            <person name="Lind A.E."/>
            <person name="van Eijk R."/>
            <person name="Schleper C."/>
            <person name="Guy L."/>
            <person name="Ettema T.J."/>
        </authorList>
    </citation>
    <scope>NUCLEOTIDE SEQUENCE</scope>
</reference>
<accession>A0A0F9TGS1</accession>
<gene>
    <name evidence="1" type="ORF">LCGC14_0349860</name>
</gene>
<dbReference type="AlphaFoldDB" id="A0A0F9TGS1"/>
<protein>
    <submittedName>
        <fullName evidence="1">Uncharacterized protein</fullName>
    </submittedName>
</protein>
<comment type="caution">
    <text evidence="1">The sequence shown here is derived from an EMBL/GenBank/DDBJ whole genome shotgun (WGS) entry which is preliminary data.</text>
</comment>